<dbReference type="CDD" id="cd18186">
    <property type="entry name" value="BTB_POZ_ZBTB_KLHL-like"/>
    <property type="match status" value="1"/>
</dbReference>
<dbReference type="InterPro" id="IPR011333">
    <property type="entry name" value="SKP1/BTB/POZ_sf"/>
</dbReference>
<sequence>MSTMDSPPNKRKRAEESSEDQLLMDAPKLVAPTCSPDIWYDDGNVVLQAEGVQFKVHKTILAQSSSVFRDMFAFPQPPADVQYVLQALFGLKYVTSAEMMPLAVCAALFSLGRKYDIKPLHKEARRRLFNRFPLTLRENDVDNAWHGLESVGEDDCYHLLLIARRTGLISILPQVLYECRENYGACEINSGWRSQASEEDMAGNIVGQFNDKDARILLAGSIAINEACVETTYSWLYGPGTLYATCKTPKHCHAGREKALRSFRRKGASVPSPSDQWMLFPFMYTQDGLCTDCSKLARDEHEAGREKFWQRLPSLFGLPSWTELAKEREEMYVLNHVNIEVFSSYYLCRE</sequence>
<evidence type="ECO:0000313" key="4">
    <source>
        <dbReference type="Proteomes" id="UP000076532"/>
    </source>
</evidence>
<proteinExistence type="predicted"/>
<protein>
    <recommendedName>
        <fullName evidence="2">BTB domain-containing protein</fullName>
    </recommendedName>
</protein>
<dbReference type="Gene3D" id="3.30.710.10">
    <property type="entry name" value="Potassium Channel Kv1.1, Chain A"/>
    <property type="match status" value="1"/>
</dbReference>
<dbReference type="Proteomes" id="UP000076532">
    <property type="component" value="Unassembled WGS sequence"/>
</dbReference>
<keyword evidence="4" id="KW-1185">Reference proteome</keyword>
<evidence type="ECO:0000256" key="1">
    <source>
        <dbReference type="SAM" id="MobiDB-lite"/>
    </source>
</evidence>
<dbReference type="AlphaFoldDB" id="A0A165ZZ66"/>
<dbReference type="SUPFAM" id="SSF54695">
    <property type="entry name" value="POZ domain"/>
    <property type="match status" value="1"/>
</dbReference>
<feature type="domain" description="BTB" evidence="2">
    <location>
        <begin position="43"/>
        <end position="72"/>
    </location>
</feature>
<evidence type="ECO:0000259" key="2">
    <source>
        <dbReference type="PROSITE" id="PS50097"/>
    </source>
</evidence>
<dbReference type="InterPro" id="IPR000210">
    <property type="entry name" value="BTB/POZ_dom"/>
</dbReference>
<gene>
    <name evidence="3" type="ORF">FIBSPDRAFT_962524</name>
</gene>
<organism evidence="3 4">
    <name type="scientific">Athelia psychrophila</name>
    <dbReference type="NCBI Taxonomy" id="1759441"/>
    <lineage>
        <taxon>Eukaryota</taxon>
        <taxon>Fungi</taxon>
        <taxon>Dikarya</taxon>
        <taxon>Basidiomycota</taxon>
        <taxon>Agaricomycotina</taxon>
        <taxon>Agaricomycetes</taxon>
        <taxon>Agaricomycetidae</taxon>
        <taxon>Atheliales</taxon>
        <taxon>Atheliaceae</taxon>
        <taxon>Athelia</taxon>
    </lineage>
</organism>
<name>A0A165ZZ66_9AGAM</name>
<accession>A0A165ZZ66</accession>
<reference evidence="3 4" key="1">
    <citation type="journal article" date="2016" name="Mol. Biol. Evol.">
        <title>Comparative Genomics of Early-Diverging Mushroom-Forming Fungi Provides Insights into the Origins of Lignocellulose Decay Capabilities.</title>
        <authorList>
            <person name="Nagy L.G."/>
            <person name="Riley R."/>
            <person name="Tritt A."/>
            <person name="Adam C."/>
            <person name="Daum C."/>
            <person name="Floudas D."/>
            <person name="Sun H."/>
            <person name="Yadav J.S."/>
            <person name="Pangilinan J."/>
            <person name="Larsson K.H."/>
            <person name="Matsuura K."/>
            <person name="Barry K."/>
            <person name="Labutti K."/>
            <person name="Kuo R."/>
            <person name="Ohm R.A."/>
            <person name="Bhattacharya S.S."/>
            <person name="Shirouzu T."/>
            <person name="Yoshinaga Y."/>
            <person name="Martin F.M."/>
            <person name="Grigoriev I.V."/>
            <person name="Hibbett D.S."/>
        </authorList>
    </citation>
    <scope>NUCLEOTIDE SEQUENCE [LARGE SCALE GENOMIC DNA]</scope>
    <source>
        <strain evidence="3 4">CBS 109695</strain>
    </source>
</reference>
<dbReference type="EMBL" id="KV417668">
    <property type="protein sequence ID" value="KZP11081.1"/>
    <property type="molecule type" value="Genomic_DNA"/>
</dbReference>
<dbReference type="PROSITE" id="PS50097">
    <property type="entry name" value="BTB"/>
    <property type="match status" value="1"/>
</dbReference>
<dbReference type="Pfam" id="PF00651">
    <property type="entry name" value="BTB"/>
    <property type="match status" value="1"/>
</dbReference>
<feature type="region of interest" description="Disordered" evidence="1">
    <location>
        <begin position="1"/>
        <end position="22"/>
    </location>
</feature>
<evidence type="ECO:0000313" key="3">
    <source>
        <dbReference type="EMBL" id="KZP11081.1"/>
    </source>
</evidence>
<dbReference type="OrthoDB" id="3027208at2759"/>